<dbReference type="GO" id="GO:0005975">
    <property type="term" value="P:carbohydrate metabolic process"/>
    <property type="evidence" value="ECO:0007669"/>
    <property type="project" value="InterPro"/>
</dbReference>
<dbReference type="GO" id="GO:0090599">
    <property type="term" value="F:alpha-glucosidase activity"/>
    <property type="evidence" value="ECO:0007669"/>
    <property type="project" value="TreeGrafter"/>
</dbReference>
<dbReference type="Pfam" id="PF01055">
    <property type="entry name" value="Glyco_hydro_31_2nd"/>
    <property type="match status" value="1"/>
</dbReference>
<organism evidence="6 7">
    <name type="scientific">Pedobacter chinensis</name>
    <dbReference type="NCBI Taxonomy" id="2282421"/>
    <lineage>
        <taxon>Bacteria</taxon>
        <taxon>Pseudomonadati</taxon>
        <taxon>Bacteroidota</taxon>
        <taxon>Sphingobacteriia</taxon>
        <taxon>Sphingobacteriales</taxon>
        <taxon>Sphingobacteriaceae</taxon>
        <taxon>Pedobacter</taxon>
    </lineage>
</organism>
<gene>
    <name evidence="6" type="ORF">DU508_05195</name>
</gene>
<dbReference type="OrthoDB" id="176168at2"/>
<keyword evidence="2" id="KW-0326">Glycosidase</keyword>
<comment type="similarity">
    <text evidence="1 2">Belongs to the glycosyl hydrolase 31 family.</text>
</comment>
<evidence type="ECO:0000256" key="2">
    <source>
        <dbReference type="RuleBase" id="RU361185"/>
    </source>
</evidence>
<reference evidence="6 7" key="1">
    <citation type="submission" date="2018-07" db="EMBL/GenBank/DDBJ databases">
        <title>Pedobacter sp. nov., isolated from soil.</title>
        <authorList>
            <person name="Zhou L.Y."/>
            <person name="Du Z.J."/>
        </authorList>
    </citation>
    <scope>NUCLEOTIDE SEQUENCE [LARGE SCALE GENOMIC DNA]</scope>
    <source>
        <strain evidence="6 7">JDX94</strain>
    </source>
</reference>
<dbReference type="SUPFAM" id="SSF51445">
    <property type="entry name" value="(Trans)glycosidases"/>
    <property type="match status" value="1"/>
</dbReference>
<dbReference type="InterPro" id="IPR013780">
    <property type="entry name" value="Glyco_hydro_b"/>
</dbReference>
<evidence type="ECO:0000256" key="1">
    <source>
        <dbReference type="ARBA" id="ARBA00007806"/>
    </source>
</evidence>
<dbReference type="Pfam" id="PF21365">
    <property type="entry name" value="Glyco_hydro_31_3rd"/>
    <property type="match status" value="1"/>
</dbReference>
<sequence>MKKAQLIKIILSTCIFSLATLTLLFGQQTNPIVLGKARFTIITPELVRMEYATDAKFVDEPTLFANNRKTFFNNFEIDKKENRYTISTSRMKIYFTDDGYPFSQKNISITVLNKPKNIDWLIYMKDDANLGGALSTLDEVEGEVPLEQGLLSKNGWHVIDDGQKEILVNGWLSPRPVNHIRDLYFFGYGQNYKAALKSLTAISGEVPMNRKYVHGSWYCRWWNYTDNDYREIVNGYKAHGFPLDVLVMDMGWHTQKEALKGMAHAGSYGWTGYTWNKKLIPNPSILLKEFKDDGLHITLNDHPHDGIRPHEEQYAPFMKAMGADTTNQNTLLFNAGDKKYMDNFFKYALQPSEKIGVDFWWLDWQQDYVMPFVLGYPNVKHLPWLNYLYFKHSQADDKRGLLFSRWAGWGSQRTPIQFSGDAVASWDMLKFEIPFTSKSSNSGCFFWAHDIGGFYGGRDAELYVRWSQFGLTNSSLRIHSVSDENLDRRPWLWGKQAEDALRIVYRLRSQLMPYIYTSVWQSHKESVPLIRGMYIDYPENKEAYINDQQYLFGDLLLAAPIVSPGKGEKLVGIQKVWFPDGDVWFNIFNNEKFEGGQTKEVSSDIYQTPLFVKGGYPLLMQPYKERMASATLDTLVIKCYPGIINKQQTYTLYEDDGISNEYKNDMQSFTKLGYTQKSNAALVNISAVEGKGYTGQPKSRVYVLQLPLQKAKNVLVNNKKAQFKYDDKTNSTIIITNAVSIGKAVTIETEW</sequence>
<dbReference type="InterPro" id="IPR033403">
    <property type="entry name" value="DUF5110"/>
</dbReference>
<comment type="caution">
    <text evidence="6">The sequence shown here is derived from an EMBL/GenBank/DDBJ whole genome shotgun (WGS) entry which is preliminary data.</text>
</comment>
<dbReference type="Gene3D" id="2.60.40.1180">
    <property type="entry name" value="Golgi alpha-mannosidase II"/>
    <property type="match status" value="2"/>
</dbReference>
<dbReference type="Proteomes" id="UP000253961">
    <property type="component" value="Unassembled WGS sequence"/>
</dbReference>
<dbReference type="RefSeq" id="WP_115401739.1">
    <property type="nucleotide sequence ID" value="NZ_QPKV01000002.1"/>
</dbReference>
<dbReference type="InterPro" id="IPR048395">
    <property type="entry name" value="Glyco_hydro_31_C"/>
</dbReference>
<feature type="domain" description="DUF5110" evidence="4">
    <location>
        <begin position="635"/>
        <end position="706"/>
    </location>
</feature>
<dbReference type="GO" id="GO:0006491">
    <property type="term" value="P:N-glycan processing"/>
    <property type="evidence" value="ECO:0007669"/>
    <property type="project" value="TreeGrafter"/>
</dbReference>
<dbReference type="Gene3D" id="3.20.20.80">
    <property type="entry name" value="Glycosidases"/>
    <property type="match status" value="1"/>
</dbReference>
<evidence type="ECO:0000259" key="4">
    <source>
        <dbReference type="Pfam" id="PF17137"/>
    </source>
</evidence>
<evidence type="ECO:0000259" key="5">
    <source>
        <dbReference type="Pfam" id="PF21365"/>
    </source>
</evidence>
<evidence type="ECO:0000259" key="3">
    <source>
        <dbReference type="Pfam" id="PF01055"/>
    </source>
</evidence>
<keyword evidence="7" id="KW-1185">Reference proteome</keyword>
<dbReference type="PANTHER" id="PTHR22762:SF89">
    <property type="entry name" value="ALPHA-XYLOSIDASE"/>
    <property type="match status" value="1"/>
</dbReference>
<dbReference type="CDD" id="cd06595">
    <property type="entry name" value="GH31_u1"/>
    <property type="match status" value="1"/>
</dbReference>
<dbReference type="AlphaFoldDB" id="A0A369Q1I2"/>
<accession>A0A369Q1I2</accession>
<dbReference type="Pfam" id="PF17137">
    <property type="entry name" value="DUF5110"/>
    <property type="match status" value="1"/>
</dbReference>
<keyword evidence="2" id="KW-0378">Hydrolase</keyword>
<feature type="domain" description="Glycosyl hydrolase family 31 C-terminal" evidence="5">
    <location>
        <begin position="527"/>
        <end position="616"/>
    </location>
</feature>
<dbReference type="InterPro" id="IPR000322">
    <property type="entry name" value="Glyco_hydro_31_TIM"/>
</dbReference>
<dbReference type="EMBL" id="QPKV01000002">
    <property type="protein sequence ID" value="RDC58330.1"/>
    <property type="molecule type" value="Genomic_DNA"/>
</dbReference>
<evidence type="ECO:0000313" key="6">
    <source>
        <dbReference type="EMBL" id="RDC58330.1"/>
    </source>
</evidence>
<feature type="domain" description="Glycoside hydrolase family 31 TIM barrel" evidence="3">
    <location>
        <begin position="207"/>
        <end position="517"/>
    </location>
</feature>
<dbReference type="SUPFAM" id="SSF51011">
    <property type="entry name" value="Glycosyl hydrolase domain"/>
    <property type="match status" value="1"/>
</dbReference>
<proteinExistence type="inferred from homology"/>
<protein>
    <submittedName>
        <fullName evidence="6">DUF5110 domain-containing protein</fullName>
    </submittedName>
</protein>
<name>A0A369Q1I2_9SPHI</name>
<dbReference type="InterPro" id="IPR017853">
    <property type="entry name" value="GH"/>
</dbReference>
<evidence type="ECO:0000313" key="7">
    <source>
        <dbReference type="Proteomes" id="UP000253961"/>
    </source>
</evidence>
<dbReference type="PANTHER" id="PTHR22762">
    <property type="entry name" value="ALPHA-GLUCOSIDASE"/>
    <property type="match status" value="1"/>
</dbReference>